<dbReference type="EMBL" id="KZ613838">
    <property type="protein sequence ID" value="PMD57939.1"/>
    <property type="molecule type" value="Genomic_DNA"/>
</dbReference>
<evidence type="ECO:0000313" key="1">
    <source>
        <dbReference type="EMBL" id="PMD57939.1"/>
    </source>
</evidence>
<evidence type="ECO:0000313" key="2">
    <source>
        <dbReference type="Proteomes" id="UP000235371"/>
    </source>
</evidence>
<dbReference type="InParanoid" id="A0A2J6T4J6"/>
<proteinExistence type="predicted"/>
<dbReference type="AlphaFoldDB" id="A0A2J6T4J6"/>
<name>A0A2J6T4J6_9HELO</name>
<reference evidence="1 2" key="1">
    <citation type="submission" date="2016-04" db="EMBL/GenBank/DDBJ databases">
        <title>A degradative enzymes factory behind the ericoid mycorrhizal symbiosis.</title>
        <authorList>
            <consortium name="DOE Joint Genome Institute"/>
            <person name="Martino E."/>
            <person name="Morin E."/>
            <person name="Grelet G."/>
            <person name="Kuo A."/>
            <person name="Kohler A."/>
            <person name="Daghino S."/>
            <person name="Barry K."/>
            <person name="Choi C."/>
            <person name="Cichocki N."/>
            <person name="Clum A."/>
            <person name="Copeland A."/>
            <person name="Hainaut M."/>
            <person name="Haridas S."/>
            <person name="Labutti K."/>
            <person name="Lindquist E."/>
            <person name="Lipzen A."/>
            <person name="Khouja H.-R."/>
            <person name="Murat C."/>
            <person name="Ohm R."/>
            <person name="Olson A."/>
            <person name="Spatafora J."/>
            <person name="Veneault-Fourrey C."/>
            <person name="Henrissat B."/>
            <person name="Grigoriev I."/>
            <person name="Martin F."/>
            <person name="Perotto S."/>
        </authorList>
    </citation>
    <scope>NUCLEOTIDE SEQUENCE [LARGE SCALE GENOMIC DNA]</scope>
    <source>
        <strain evidence="1 2">E</strain>
    </source>
</reference>
<gene>
    <name evidence="1" type="ORF">K444DRAFT_21565</name>
</gene>
<dbReference type="GeneID" id="36579202"/>
<dbReference type="Proteomes" id="UP000235371">
    <property type="component" value="Unassembled WGS sequence"/>
</dbReference>
<protein>
    <submittedName>
        <fullName evidence="1">Uncharacterized protein</fullName>
    </submittedName>
</protein>
<dbReference type="RefSeq" id="XP_024734843.1">
    <property type="nucleotide sequence ID" value="XM_024871120.1"/>
</dbReference>
<accession>A0A2J6T4J6</accession>
<keyword evidence="2" id="KW-1185">Reference proteome</keyword>
<sequence length="68" mass="7927">MRAYLAGETLSLYHNAGPALECSCLRVRWYSIVQKLGTSELFERTRVMNCDDCFTAFRFFYSVTMSRL</sequence>
<organism evidence="1 2">
    <name type="scientific">Hyaloscypha bicolor E</name>
    <dbReference type="NCBI Taxonomy" id="1095630"/>
    <lineage>
        <taxon>Eukaryota</taxon>
        <taxon>Fungi</taxon>
        <taxon>Dikarya</taxon>
        <taxon>Ascomycota</taxon>
        <taxon>Pezizomycotina</taxon>
        <taxon>Leotiomycetes</taxon>
        <taxon>Helotiales</taxon>
        <taxon>Hyaloscyphaceae</taxon>
        <taxon>Hyaloscypha</taxon>
        <taxon>Hyaloscypha bicolor</taxon>
    </lineage>
</organism>